<dbReference type="Gene3D" id="3.40.390.10">
    <property type="entry name" value="Collagenase (Catalytic Domain)"/>
    <property type="match status" value="1"/>
</dbReference>
<reference evidence="1 2" key="1">
    <citation type="submission" date="2016-10" db="EMBL/GenBank/DDBJ databases">
        <authorList>
            <person name="de Groot N.N."/>
        </authorList>
    </citation>
    <scope>NUCLEOTIDE SEQUENCE [LARGE SCALE GENOMIC DNA]</scope>
    <source>
        <strain evidence="1 2">DSM 23842</strain>
    </source>
</reference>
<dbReference type="SUPFAM" id="SSF55486">
    <property type="entry name" value="Metalloproteases ('zincins'), catalytic domain"/>
    <property type="match status" value="1"/>
</dbReference>
<dbReference type="GO" id="GO:0008237">
    <property type="term" value="F:metallopeptidase activity"/>
    <property type="evidence" value="ECO:0007669"/>
    <property type="project" value="InterPro"/>
</dbReference>
<gene>
    <name evidence="1" type="ORF">SAMN04487990_1171</name>
</gene>
<name>A0A1H4BY77_BIZPA</name>
<evidence type="ECO:0000313" key="2">
    <source>
        <dbReference type="Proteomes" id="UP000198846"/>
    </source>
</evidence>
<dbReference type="Proteomes" id="UP000198846">
    <property type="component" value="Unassembled WGS sequence"/>
</dbReference>
<organism evidence="1 2">
    <name type="scientific">Bizionia paragorgiae</name>
    <dbReference type="NCBI Taxonomy" id="283786"/>
    <lineage>
        <taxon>Bacteria</taxon>
        <taxon>Pseudomonadati</taxon>
        <taxon>Bacteroidota</taxon>
        <taxon>Flavobacteriia</taxon>
        <taxon>Flavobacteriales</taxon>
        <taxon>Flavobacteriaceae</taxon>
        <taxon>Bizionia</taxon>
    </lineage>
</organism>
<dbReference type="InterPro" id="IPR024079">
    <property type="entry name" value="MetalloPept_cat_dom_sf"/>
</dbReference>
<proteinExistence type="predicted"/>
<sequence>ISNINWIHPETKETLQETTYTENVALTAQIENQESSSAKITITKEDGTEFENGQTELAFEEEINEDGTIELSALEIKQQWEEFKTADIDKLVAKIDHNGYQKKSSVLQVIPPPKVIVDFRPSKSYDGEYGFDYMRDKNKKDKLTYKDILGTNKTVISTTTKKKENKFTKYTTDAKYKELKCDFYDSIDIDWHKNPDGSHYEYIQSWLSIYPKETQTLSLQVETIENPKKLDLTFEYNKTLFKLNTEKIPAQSKGKKRLKDHLTIECIKEFNTDQIIKVLYGKRQLGQLNVLKNDKANRKKVEVVFVKVNTQLFSGTVKKGKTTGEDAFLKKYLTQAYIQPNIIEEVLDLTADTTFNKTFDTKSKGYIDNRTGLHDYLNKKMDTKYKDYLKVYFIPDECPSFNKAGTKVGRVNGQAKDISSDAVVLFDGHNTSTTTHESLHALGLYHTFSRDKNHPYSYKKGETYNIMDYSHQSRYGSKKRIMTWLWQWKKLWTNTLIKSE</sequence>
<evidence type="ECO:0000313" key="1">
    <source>
        <dbReference type="EMBL" id="SEA53039.1"/>
    </source>
</evidence>
<feature type="non-terminal residue" evidence="1">
    <location>
        <position position="1"/>
    </location>
</feature>
<dbReference type="AlphaFoldDB" id="A0A1H4BY77"/>
<keyword evidence="2" id="KW-1185">Reference proteome</keyword>
<dbReference type="RefSeq" id="WP_092135597.1">
    <property type="nucleotide sequence ID" value="NZ_FNQK01000017.1"/>
</dbReference>
<dbReference type="STRING" id="283786.SAMN04487990_1171"/>
<accession>A0A1H4BY77</accession>
<protein>
    <submittedName>
        <fullName evidence="1">Uncharacterized protein</fullName>
    </submittedName>
</protein>
<dbReference type="EMBL" id="FNQK01000017">
    <property type="protein sequence ID" value="SEA53039.1"/>
    <property type="molecule type" value="Genomic_DNA"/>
</dbReference>